<dbReference type="GO" id="GO:0005737">
    <property type="term" value="C:cytoplasm"/>
    <property type="evidence" value="ECO:0007669"/>
    <property type="project" value="TreeGrafter"/>
</dbReference>
<dbReference type="GO" id="GO:0032958">
    <property type="term" value="P:inositol phosphate biosynthetic process"/>
    <property type="evidence" value="ECO:0007669"/>
    <property type="project" value="InterPro"/>
</dbReference>
<evidence type="ECO:0000256" key="3">
    <source>
        <dbReference type="ARBA" id="ARBA00022777"/>
    </source>
</evidence>
<dbReference type="GO" id="GO:0046854">
    <property type="term" value="P:phosphatidylinositol phosphate biosynthetic process"/>
    <property type="evidence" value="ECO:0007669"/>
    <property type="project" value="TreeGrafter"/>
</dbReference>
<evidence type="ECO:0000256" key="4">
    <source>
        <dbReference type="RuleBase" id="RU363090"/>
    </source>
</evidence>
<keyword evidence="3 4" id="KW-0418">Kinase</keyword>
<evidence type="ECO:0000256" key="1">
    <source>
        <dbReference type="ARBA" id="ARBA00007374"/>
    </source>
</evidence>
<dbReference type="OrthoDB" id="338650at2759"/>
<accession>A0A6A6CBA4</accession>
<evidence type="ECO:0000256" key="2">
    <source>
        <dbReference type="ARBA" id="ARBA00022679"/>
    </source>
</evidence>
<protein>
    <recommendedName>
        <fullName evidence="4">Kinase</fullName>
        <ecNumber evidence="4">2.7.-.-</ecNumber>
    </recommendedName>
</protein>
<name>A0A6A6CBA4_ZASCE</name>
<evidence type="ECO:0000313" key="7">
    <source>
        <dbReference type="Proteomes" id="UP000799537"/>
    </source>
</evidence>
<keyword evidence="2 4" id="KW-0808">Transferase</keyword>
<gene>
    <name evidence="6" type="ORF">M409DRAFT_69001</name>
</gene>
<proteinExistence type="inferred from homology"/>
<evidence type="ECO:0000256" key="5">
    <source>
        <dbReference type="SAM" id="MobiDB-lite"/>
    </source>
</evidence>
<feature type="region of interest" description="Disordered" evidence="5">
    <location>
        <begin position="253"/>
        <end position="287"/>
    </location>
</feature>
<keyword evidence="7" id="KW-1185">Reference proteome</keyword>
<dbReference type="GeneID" id="54571358"/>
<dbReference type="Proteomes" id="UP000799537">
    <property type="component" value="Unassembled WGS sequence"/>
</dbReference>
<dbReference type="Pfam" id="PF03770">
    <property type="entry name" value="IPK"/>
    <property type="match status" value="1"/>
</dbReference>
<evidence type="ECO:0000313" key="6">
    <source>
        <dbReference type="EMBL" id="KAF2162746.1"/>
    </source>
</evidence>
<comment type="similarity">
    <text evidence="1 4">Belongs to the inositol phosphokinase (IPK) family.</text>
</comment>
<dbReference type="RefSeq" id="XP_033663635.1">
    <property type="nucleotide sequence ID" value="XM_033818086.1"/>
</dbReference>
<dbReference type="AlphaFoldDB" id="A0A6A6CBA4"/>
<reference evidence="6" key="1">
    <citation type="journal article" date="2020" name="Stud. Mycol.">
        <title>101 Dothideomycetes genomes: a test case for predicting lifestyles and emergence of pathogens.</title>
        <authorList>
            <person name="Haridas S."/>
            <person name="Albert R."/>
            <person name="Binder M."/>
            <person name="Bloem J."/>
            <person name="Labutti K."/>
            <person name="Salamov A."/>
            <person name="Andreopoulos B."/>
            <person name="Baker S."/>
            <person name="Barry K."/>
            <person name="Bills G."/>
            <person name="Bluhm B."/>
            <person name="Cannon C."/>
            <person name="Castanera R."/>
            <person name="Culley D."/>
            <person name="Daum C."/>
            <person name="Ezra D."/>
            <person name="Gonzalez J."/>
            <person name="Henrissat B."/>
            <person name="Kuo A."/>
            <person name="Liang C."/>
            <person name="Lipzen A."/>
            <person name="Lutzoni F."/>
            <person name="Magnuson J."/>
            <person name="Mondo S."/>
            <person name="Nolan M."/>
            <person name="Ohm R."/>
            <person name="Pangilinan J."/>
            <person name="Park H.-J."/>
            <person name="Ramirez L."/>
            <person name="Alfaro M."/>
            <person name="Sun H."/>
            <person name="Tritt A."/>
            <person name="Yoshinaga Y."/>
            <person name="Zwiers L.-H."/>
            <person name="Turgeon B."/>
            <person name="Goodwin S."/>
            <person name="Spatafora J."/>
            <person name="Crous P."/>
            <person name="Grigoriev I."/>
        </authorList>
    </citation>
    <scope>NUCLEOTIDE SEQUENCE</scope>
    <source>
        <strain evidence="6">ATCC 36951</strain>
    </source>
</reference>
<dbReference type="InterPro" id="IPR005522">
    <property type="entry name" value="IPK"/>
</dbReference>
<dbReference type="SUPFAM" id="SSF56104">
    <property type="entry name" value="SAICAR synthase-like"/>
    <property type="match status" value="1"/>
</dbReference>
<dbReference type="PANTHER" id="PTHR12400:SF103">
    <property type="entry name" value="INOSITOL POLYPHOSPHATE MULTIKINASE"/>
    <property type="match status" value="1"/>
</dbReference>
<dbReference type="GO" id="GO:0005634">
    <property type="term" value="C:nucleus"/>
    <property type="evidence" value="ECO:0007669"/>
    <property type="project" value="TreeGrafter"/>
</dbReference>
<sequence>MAEKTLDQAKLKAFENAAAGHDGVLSDESGEMIIKPCTDHEIAFYQESLHHHPKFYELMPLFMGTLQLGAPANVPDVTAPSEPADLTQDQKDKQLLHGQKIATETAIVLENLEHGFKKPNVLDLKLGALLYDPEQTKPEKAERLDKVAAETTSGSLNFRIAGMKVWNGKDYDVYDKFYGRKFNKDNIKDGFATFFSSLGAASRPDDARELLETILAEITKARHSLERSESRMYSASVLIVYEGDADALDTLMGNPPKTPRVDERAPTNFEIKKSQEEEDEDEEQPPVTHRVKMIDFAHAAWTPGKGRDENVIKGLKNVEDQMDVLIARFE</sequence>
<dbReference type="InterPro" id="IPR038286">
    <property type="entry name" value="IPK_sf"/>
</dbReference>
<dbReference type="EMBL" id="ML993612">
    <property type="protein sequence ID" value="KAF2162746.1"/>
    <property type="molecule type" value="Genomic_DNA"/>
</dbReference>
<dbReference type="GO" id="GO:0000824">
    <property type="term" value="F:inositol-1,4,5,6-tetrakisphosphate 3-kinase activity"/>
    <property type="evidence" value="ECO:0007669"/>
    <property type="project" value="TreeGrafter"/>
</dbReference>
<dbReference type="PANTHER" id="PTHR12400">
    <property type="entry name" value="INOSITOL POLYPHOSPHATE KINASE"/>
    <property type="match status" value="1"/>
</dbReference>
<dbReference type="GO" id="GO:0008440">
    <property type="term" value="F:inositol-1,4,5-trisphosphate 3-kinase activity"/>
    <property type="evidence" value="ECO:0007669"/>
    <property type="project" value="TreeGrafter"/>
</dbReference>
<feature type="compositionally biased region" description="Basic and acidic residues" evidence="5">
    <location>
        <begin position="259"/>
        <end position="275"/>
    </location>
</feature>
<dbReference type="Gene3D" id="3.30.470.160">
    <property type="entry name" value="Inositol polyphosphate kinase"/>
    <property type="match status" value="1"/>
</dbReference>
<organism evidence="6 7">
    <name type="scientific">Zasmidium cellare ATCC 36951</name>
    <dbReference type="NCBI Taxonomy" id="1080233"/>
    <lineage>
        <taxon>Eukaryota</taxon>
        <taxon>Fungi</taxon>
        <taxon>Dikarya</taxon>
        <taxon>Ascomycota</taxon>
        <taxon>Pezizomycotina</taxon>
        <taxon>Dothideomycetes</taxon>
        <taxon>Dothideomycetidae</taxon>
        <taxon>Mycosphaerellales</taxon>
        <taxon>Mycosphaerellaceae</taxon>
        <taxon>Zasmidium</taxon>
    </lineage>
</organism>
<dbReference type="EC" id="2.7.-.-" evidence="4"/>